<feature type="transmembrane region" description="Helical" evidence="1">
    <location>
        <begin position="97"/>
        <end position="123"/>
    </location>
</feature>
<dbReference type="Pfam" id="PF07331">
    <property type="entry name" value="TctB"/>
    <property type="match status" value="1"/>
</dbReference>
<evidence type="ECO:0000256" key="1">
    <source>
        <dbReference type="SAM" id="Phobius"/>
    </source>
</evidence>
<accession>A0ABS4AEE8</accession>
<keyword evidence="1" id="KW-0812">Transmembrane</keyword>
<feature type="transmembrane region" description="Helical" evidence="1">
    <location>
        <begin position="20"/>
        <end position="42"/>
    </location>
</feature>
<keyword evidence="4" id="KW-1185">Reference proteome</keyword>
<feature type="transmembrane region" description="Helical" evidence="1">
    <location>
        <begin position="54"/>
        <end position="76"/>
    </location>
</feature>
<evidence type="ECO:0000313" key="3">
    <source>
        <dbReference type="EMBL" id="MBP0445377.1"/>
    </source>
</evidence>
<dbReference type="Proteomes" id="UP000681594">
    <property type="component" value="Unassembled WGS sequence"/>
</dbReference>
<comment type="caution">
    <text evidence="3">The sequence shown here is derived from an EMBL/GenBank/DDBJ whole genome shotgun (WGS) entry which is preliminary data.</text>
</comment>
<protein>
    <submittedName>
        <fullName evidence="3">Tripartite tricarboxylate transporter TctB family protein</fullName>
    </submittedName>
</protein>
<evidence type="ECO:0000313" key="4">
    <source>
        <dbReference type="Proteomes" id="UP000681594"/>
    </source>
</evidence>
<feature type="transmembrane region" description="Helical" evidence="1">
    <location>
        <begin position="129"/>
        <end position="151"/>
    </location>
</feature>
<keyword evidence="1" id="KW-0472">Membrane</keyword>
<dbReference type="EMBL" id="JAGIZB010000009">
    <property type="protein sequence ID" value="MBP0445377.1"/>
    <property type="molecule type" value="Genomic_DNA"/>
</dbReference>
<gene>
    <name evidence="3" type="ORF">J8J14_11355</name>
</gene>
<sequence length="162" mass="17464">MRRTETGKEDRLRRTIKLDYADAIGGVLLIVGGIWFALYAMNYDMGTARRMGPAYFPFGIGCLVALFGLGCLLGALRRAGAMPVIEWRPFFAICGAVLAFTLVIERFGLIPATIALVLISALADEKPSATVTIILAAALCLVGVGIFSWGLGIPMPILRWTN</sequence>
<keyword evidence="1" id="KW-1133">Transmembrane helix</keyword>
<proteinExistence type="predicted"/>
<reference evidence="3 4" key="1">
    <citation type="submission" date="2021-03" db="EMBL/GenBank/DDBJ databases">
        <authorList>
            <person name="So Y."/>
        </authorList>
    </citation>
    <scope>NUCLEOTIDE SEQUENCE [LARGE SCALE GENOMIC DNA]</scope>
    <source>
        <strain evidence="3 4">SSH11</strain>
    </source>
</reference>
<dbReference type="InterPro" id="IPR009936">
    <property type="entry name" value="DUF1468"/>
</dbReference>
<evidence type="ECO:0000259" key="2">
    <source>
        <dbReference type="Pfam" id="PF07331"/>
    </source>
</evidence>
<organism evidence="3 4">
    <name type="scientific">Pararoseomonas baculiformis</name>
    <dbReference type="NCBI Taxonomy" id="2820812"/>
    <lineage>
        <taxon>Bacteria</taxon>
        <taxon>Pseudomonadati</taxon>
        <taxon>Pseudomonadota</taxon>
        <taxon>Alphaproteobacteria</taxon>
        <taxon>Acetobacterales</taxon>
        <taxon>Acetobacteraceae</taxon>
        <taxon>Pararoseomonas</taxon>
    </lineage>
</organism>
<feature type="domain" description="DUF1468" evidence="2">
    <location>
        <begin position="24"/>
        <end position="156"/>
    </location>
</feature>
<name>A0ABS4AEE8_9PROT</name>